<sequence>MGAKCWKGANEILGSTQPKMREAKQDPLSSPLQPSSVSAETVEREESDPLRKFLEKTLKAGPKQMEFVQSWISHVLKSIPASEEEKSHGVAASAFLGVDGGDF</sequence>
<dbReference type="VEuPathDB" id="CryptoDB:Cvel_19963"/>
<name>A0A0G4G2G1_9ALVE</name>
<gene>
    <name evidence="2" type="ORF">Cvel_19963</name>
</gene>
<protein>
    <submittedName>
        <fullName evidence="2">Uncharacterized protein</fullName>
    </submittedName>
</protein>
<reference evidence="2" key="1">
    <citation type="submission" date="2014-11" db="EMBL/GenBank/DDBJ databases">
        <authorList>
            <person name="Otto D Thomas"/>
            <person name="Naeem Raeece"/>
        </authorList>
    </citation>
    <scope>NUCLEOTIDE SEQUENCE</scope>
</reference>
<feature type="region of interest" description="Disordered" evidence="1">
    <location>
        <begin position="1"/>
        <end position="48"/>
    </location>
</feature>
<organism evidence="2">
    <name type="scientific">Chromera velia CCMP2878</name>
    <dbReference type="NCBI Taxonomy" id="1169474"/>
    <lineage>
        <taxon>Eukaryota</taxon>
        <taxon>Sar</taxon>
        <taxon>Alveolata</taxon>
        <taxon>Colpodellida</taxon>
        <taxon>Chromeraceae</taxon>
        <taxon>Chromera</taxon>
    </lineage>
</organism>
<accession>A0A0G4G2G1</accession>
<dbReference type="EMBL" id="CDMZ01000835">
    <property type="protein sequence ID" value="CEM22428.1"/>
    <property type="molecule type" value="Genomic_DNA"/>
</dbReference>
<evidence type="ECO:0000256" key="1">
    <source>
        <dbReference type="SAM" id="MobiDB-lite"/>
    </source>
</evidence>
<dbReference type="AlphaFoldDB" id="A0A0G4G2G1"/>
<proteinExistence type="predicted"/>
<feature type="compositionally biased region" description="Low complexity" evidence="1">
    <location>
        <begin position="27"/>
        <end position="38"/>
    </location>
</feature>
<evidence type="ECO:0000313" key="2">
    <source>
        <dbReference type="EMBL" id="CEM22428.1"/>
    </source>
</evidence>